<reference evidence="12 13" key="1">
    <citation type="submission" date="2015-05" db="EMBL/GenBank/DDBJ databases">
        <title>Distinctive expansion of gene families associated with plant cell wall degradation and secondary metabolism in the genomes of grapevine trunk pathogens.</title>
        <authorList>
            <person name="Lawrence D.P."/>
            <person name="Travadon R."/>
            <person name="Rolshausen P.E."/>
            <person name="Baumgartner K."/>
        </authorList>
    </citation>
    <scope>NUCLEOTIDE SEQUENCE [LARGE SCALE GENOMIC DNA]</scope>
    <source>
        <strain evidence="12">UCRPC4</strain>
    </source>
</reference>
<dbReference type="GO" id="GO:0043529">
    <property type="term" value="C:GET complex"/>
    <property type="evidence" value="ECO:0007669"/>
    <property type="project" value="InterPro"/>
</dbReference>
<dbReference type="FunFam" id="1.10.287.660:FF:000006">
    <property type="entry name" value="Protein GET1"/>
    <property type="match status" value="1"/>
</dbReference>
<evidence type="ECO:0000256" key="4">
    <source>
        <dbReference type="ARBA" id="ARBA00022692"/>
    </source>
</evidence>
<evidence type="ECO:0000313" key="12">
    <source>
        <dbReference type="EMBL" id="KKY25527.1"/>
    </source>
</evidence>
<comment type="caution">
    <text evidence="9">Lacks conserved residue(s) required for the propagation of feature annotation.</text>
</comment>
<comment type="caution">
    <text evidence="12">The sequence shown here is derived from an EMBL/GenBank/DDBJ whole genome shotgun (WGS) entry which is preliminary data.</text>
</comment>
<evidence type="ECO:0000256" key="9">
    <source>
        <dbReference type="HAMAP-Rule" id="MF_03113"/>
    </source>
</evidence>
<accession>A0A0G2ERZ2</accession>
<keyword evidence="6 9" id="KW-1133">Transmembrane helix</keyword>
<proteinExistence type="inferred from homology"/>
<keyword evidence="13" id="KW-1185">Reference proteome</keyword>
<dbReference type="GO" id="GO:0071816">
    <property type="term" value="P:tail-anchored membrane protein insertion into ER membrane"/>
    <property type="evidence" value="ECO:0007669"/>
    <property type="project" value="InterPro"/>
</dbReference>
<dbReference type="GO" id="GO:0043495">
    <property type="term" value="F:protein-membrane adaptor activity"/>
    <property type="evidence" value="ECO:0007669"/>
    <property type="project" value="TreeGrafter"/>
</dbReference>
<dbReference type="Pfam" id="PF04420">
    <property type="entry name" value="CHD5"/>
    <property type="match status" value="1"/>
</dbReference>
<evidence type="ECO:0000256" key="3">
    <source>
        <dbReference type="ARBA" id="ARBA00022448"/>
    </source>
</evidence>
<evidence type="ECO:0000313" key="13">
    <source>
        <dbReference type="Proteomes" id="UP000053317"/>
    </source>
</evidence>
<keyword evidence="5 9" id="KW-0256">Endoplasmic reticulum</keyword>
<feature type="transmembrane region" description="Helical" evidence="11">
    <location>
        <begin position="160"/>
        <end position="181"/>
    </location>
</feature>
<dbReference type="PANTHER" id="PTHR42650:SF1">
    <property type="entry name" value="GUIDED ENTRY OF TAIL-ANCHORED PROTEINS FACTOR 1"/>
    <property type="match status" value="1"/>
</dbReference>
<dbReference type="InterPro" id="IPR027538">
    <property type="entry name" value="Get1_fungi"/>
</dbReference>
<name>A0A0G2ERZ2_PHACM</name>
<dbReference type="Proteomes" id="UP000053317">
    <property type="component" value="Unassembled WGS sequence"/>
</dbReference>
<dbReference type="PANTHER" id="PTHR42650">
    <property type="entry name" value="TAIL-ANCHORED PROTEIN INSERTION RECEPTOR WRB"/>
    <property type="match status" value="1"/>
</dbReference>
<keyword evidence="3 9" id="KW-0813">Transport</keyword>
<feature type="compositionally biased region" description="Basic and acidic residues" evidence="10">
    <location>
        <begin position="206"/>
        <end position="216"/>
    </location>
</feature>
<keyword evidence="4 9" id="KW-0812">Transmembrane</keyword>
<evidence type="ECO:0000256" key="1">
    <source>
        <dbReference type="ARBA" id="ARBA00004477"/>
    </source>
</evidence>
<evidence type="ECO:0000256" key="7">
    <source>
        <dbReference type="ARBA" id="ARBA00023054"/>
    </source>
</evidence>
<dbReference type="Gene3D" id="1.10.287.660">
    <property type="entry name" value="Helix hairpin bin"/>
    <property type="match status" value="1"/>
</dbReference>
<dbReference type="InterPro" id="IPR028945">
    <property type="entry name" value="Get1"/>
</dbReference>
<dbReference type="EMBL" id="LCWF01000041">
    <property type="protein sequence ID" value="KKY25527.1"/>
    <property type="molecule type" value="Genomic_DNA"/>
</dbReference>
<evidence type="ECO:0000256" key="6">
    <source>
        <dbReference type="ARBA" id="ARBA00022989"/>
    </source>
</evidence>
<sequence length="216" mass="24589">MVSLLIVILVLQVAIYLINTIGAKTINDLAWLIYTRLPLAASKLPREQLVLRNEVLKLKRDMHGTSSQDEFAKWAKLRRQHDKKQAEYDEKTSQIQSHRSTFDKYASSARWVATAGLLTFLQFWNSKTPVFTYPRGWLPWYVEWILGFPRAPYGSVSVQVWGSACAVVVEIIGTSISAILIKGLATRQEQMKAETKQQTMKMSAGGREKEEAEKEL</sequence>
<dbReference type="OrthoDB" id="69461at2759"/>
<comment type="subcellular location">
    <subcellularLocation>
        <location evidence="1">Endoplasmic reticulum membrane</location>
        <topology evidence="1">Multi-pass membrane protein</topology>
    </subcellularLocation>
</comment>
<dbReference type="AlphaFoldDB" id="A0A0G2ERZ2"/>
<feature type="topological domain" description="Lumenal" evidence="9">
    <location>
        <begin position="1"/>
        <end position="4"/>
    </location>
</feature>
<evidence type="ECO:0000256" key="5">
    <source>
        <dbReference type="ARBA" id="ARBA00022824"/>
    </source>
</evidence>
<keyword evidence="7" id="KW-0175">Coiled coil</keyword>
<evidence type="ECO:0000256" key="11">
    <source>
        <dbReference type="SAM" id="Phobius"/>
    </source>
</evidence>
<dbReference type="GO" id="GO:0005789">
    <property type="term" value="C:endoplasmic reticulum membrane"/>
    <property type="evidence" value="ECO:0007669"/>
    <property type="project" value="UniProtKB-SubCell"/>
</dbReference>
<keyword evidence="8 9" id="KW-0472">Membrane</keyword>
<protein>
    <submittedName>
        <fullName evidence="12">Putative chd5 domain-containing protein</fullName>
    </submittedName>
</protein>
<organism evidence="12 13">
    <name type="scientific">Phaeomoniella chlamydospora</name>
    <name type="common">Phaeoacremonium chlamydosporum</name>
    <dbReference type="NCBI Taxonomy" id="158046"/>
    <lineage>
        <taxon>Eukaryota</taxon>
        <taxon>Fungi</taxon>
        <taxon>Dikarya</taxon>
        <taxon>Ascomycota</taxon>
        <taxon>Pezizomycotina</taxon>
        <taxon>Eurotiomycetes</taxon>
        <taxon>Chaetothyriomycetidae</taxon>
        <taxon>Phaeomoniellales</taxon>
        <taxon>Phaeomoniellaceae</taxon>
        <taxon>Phaeomoniella</taxon>
    </lineage>
</organism>
<comment type="similarity">
    <text evidence="2 9">Belongs to the WRB/GET1 family.</text>
</comment>
<feature type="region of interest" description="Disordered" evidence="10">
    <location>
        <begin position="192"/>
        <end position="216"/>
    </location>
</feature>
<dbReference type="InterPro" id="IPR029012">
    <property type="entry name" value="Helix_hairpin_bin_sf"/>
</dbReference>
<evidence type="ECO:0000256" key="8">
    <source>
        <dbReference type="ARBA" id="ARBA00023136"/>
    </source>
</evidence>
<evidence type="ECO:0000256" key="2">
    <source>
        <dbReference type="ARBA" id="ARBA00010799"/>
    </source>
</evidence>
<reference evidence="12 13" key="2">
    <citation type="submission" date="2015-05" db="EMBL/GenBank/DDBJ databases">
        <authorList>
            <person name="Morales-Cruz A."/>
            <person name="Amrine K.C."/>
            <person name="Cantu D."/>
        </authorList>
    </citation>
    <scope>NUCLEOTIDE SEQUENCE [LARGE SCALE GENOMIC DNA]</scope>
    <source>
        <strain evidence="12">UCRPC4</strain>
    </source>
</reference>
<dbReference type="HAMAP" id="MF_03113">
    <property type="entry name" value="Get1"/>
    <property type="match status" value="1"/>
</dbReference>
<feature type="topological domain" description="Cytoplasmic" evidence="9">
    <location>
        <begin position="173"/>
        <end position="216"/>
    </location>
</feature>
<evidence type="ECO:0000256" key="10">
    <source>
        <dbReference type="SAM" id="MobiDB-lite"/>
    </source>
</evidence>
<gene>
    <name evidence="9" type="primary">GET1</name>
    <name evidence="12" type="ORF">UCRPC4_g01791</name>
</gene>